<dbReference type="GO" id="GO:0003676">
    <property type="term" value="F:nucleic acid binding"/>
    <property type="evidence" value="ECO:0007669"/>
    <property type="project" value="InterPro"/>
</dbReference>
<dbReference type="Gene3D" id="3.30.420.10">
    <property type="entry name" value="Ribonuclease H-like superfamily/Ribonuclease H"/>
    <property type="match status" value="1"/>
</dbReference>
<dbReference type="Proteomes" id="UP000036403">
    <property type="component" value="Unassembled WGS sequence"/>
</dbReference>
<dbReference type="SUPFAM" id="SSF53098">
    <property type="entry name" value="Ribonuclease H-like"/>
    <property type="match status" value="1"/>
</dbReference>
<dbReference type="PROSITE" id="PS50994">
    <property type="entry name" value="INTEGRASE"/>
    <property type="match status" value="1"/>
</dbReference>
<dbReference type="PANTHER" id="PTHR37984:SF13">
    <property type="entry name" value="RIBONUCLEASE H"/>
    <property type="match status" value="1"/>
</dbReference>
<dbReference type="InterPro" id="IPR036397">
    <property type="entry name" value="RNaseH_sf"/>
</dbReference>
<evidence type="ECO:0000313" key="2">
    <source>
        <dbReference type="EMBL" id="KMQ90522.1"/>
    </source>
</evidence>
<dbReference type="InterPro" id="IPR012337">
    <property type="entry name" value="RNaseH-like_sf"/>
</dbReference>
<dbReference type="OrthoDB" id="7551416at2759"/>
<keyword evidence="3" id="KW-1185">Reference proteome</keyword>
<dbReference type="AlphaFoldDB" id="A0A0J7KJS4"/>
<dbReference type="EMBL" id="LBMM01006538">
    <property type="protein sequence ID" value="KMQ90522.1"/>
    <property type="molecule type" value="Genomic_DNA"/>
</dbReference>
<dbReference type="GO" id="GO:0015074">
    <property type="term" value="P:DNA integration"/>
    <property type="evidence" value="ECO:0007669"/>
    <property type="project" value="InterPro"/>
</dbReference>
<dbReference type="PaxDb" id="67767-A0A0J7KJS4"/>
<feature type="domain" description="Integrase catalytic" evidence="1">
    <location>
        <begin position="1"/>
        <end position="133"/>
    </location>
</feature>
<evidence type="ECO:0000259" key="1">
    <source>
        <dbReference type="PROSITE" id="PS50994"/>
    </source>
</evidence>
<reference evidence="2 3" key="1">
    <citation type="submission" date="2015-04" db="EMBL/GenBank/DDBJ databases">
        <title>Lasius niger genome sequencing.</title>
        <authorList>
            <person name="Konorov E.A."/>
            <person name="Nikitin M.A."/>
            <person name="Kirill M.V."/>
            <person name="Chang P."/>
        </authorList>
    </citation>
    <scope>NUCLEOTIDE SEQUENCE [LARGE SCALE GENOMIC DNA]</scope>
    <source>
        <tissue evidence="2">Whole</tissue>
    </source>
</reference>
<proteinExistence type="predicted"/>
<evidence type="ECO:0000313" key="3">
    <source>
        <dbReference type="Proteomes" id="UP000036403"/>
    </source>
</evidence>
<name>A0A0J7KJS4_LASNI</name>
<comment type="caution">
    <text evidence="2">The sequence shown here is derived from an EMBL/GenBank/DDBJ whole genome shotgun (WGS) entry which is preliminary data.</text>
</comment>
<dbReference type="STRING" id="67767.A0A0J7KJS4"/>
<dbReference type="PANTHER" id="PTHR37984">
    <property type="entry name" value="PROTEIN CBG26694"/>
    <property type="match status" value="1"/>
</dbReference>
<protein>
    <recommendedName>
        <fullName evidence="1">Integrase catalytic domain-containing protein</fullName>
    </recommendedName>
</protein>
<gene>
    <name evidence="2" type="ORF">RF55_9717</name>
</gene>
<organism evidence="2 3">
    <name type="scientific">Lasius niger</name>
    <name type="common">Black garden ant</name>
    <dbReference type="NCBI Taxonomy" id="67767"/>
    <lineage>
        <taxon>Eukaryota</taxon>
        <taxon>Metazoa</taxon>
        <taxon>Ecdysozoa</taxon>
        <taxon>Arthropoda</taxon>
        <taxon>Hexapoda</taxon>
        <taxon>Insecta</taxon>
        <taxon>Pterygota</taxon>
        <taxon>Neoptera</taxon>
        <taxon>Endopterygota</taxon>
        <taxon>Hymenoptera</taxon>
        <taxon>Apocrita</taxon>
        <taxon>Aculeata</taxon>
        <taxon>Formicoidea</taxon>
        <taxon>Formicidae</taxon>
        <taxon>Formicinae</taxon>
        <taxon>Lasius</taxon>
        <taxon>Lasius</taxon>
    </lineage>
</organism>
<dbReference type="Pfam" id="PF00665">
    <property type="entry name" value="rve"/>
    <property type="match status" value="1"/>
</dbReference>
<dbReference type="InterPro" id="IPR001584">
    <property type="entry name" value="Integrase_cat-core"/>
</dbReference>
<accession>A0A0J7KJS4</accession>
<dbReference type="InterPro" id="IPR050951">
    <property type="entry name" value="Retrovirus_Pol_polyprotein"/>
</dbReference>
<sequence length="216" mass="24961">MFMIVVDAHTKWPEIIDMGSNTQAGKVVIEFRKLFARFGPRHVVTDNGRQYTSSEFREFLARHGIKQTFTAPYHSATNGAVENFVGTFKNKVTKITKEGKSLEYAVNLFLFDYRSKEHCTTKRSPAWMMFKRELRTRFDLLKPSVRDDVEKNVQVQIVATDGKRRASVEVGDAVMVDDHTVRSEKRVKAKVAKQLSTVTYEKFSPNCKRLLLWNVY</sequence>